<keyword evidence="3" id="KW-1185">Reference proteome</keyword>
<name>A0AAE3EK27_9SPIR</name>
<dbReference type="PANTHER" id="PTHR47618:SF1">
    <property type="entry name" value="BIFUNCTIONAL OLIGORIBONUCLEASE AND PAP PHOSPHATASE NRNA"/>
    <property type="match status" value="1"/>
</dbReference>
<dbReference type="RefSeq" id="WP_230756253.1">
    <property type="nucleotide sequence ID" value="NZ_JAINWA010000003.1"/>
</dbReference>
<dbReference type="SUPFAM" id="SSF64182">
    <property type="entry name" value="DHH phosphoesterases"/>
    <property type="match status" value="1"/>
</dbReference>
<evidence type="ECO:0000313" key="2">
    <source>
        <dbReference type="EMBL" id="MCD1655296.1"/>
    </source>
</evidence>
<evidence type="ECO:0000313" key="3">
    <source>
        <dbReference type="Proteomes" id="UP001198163"/>
    </source>
</evidence>
<reference evidence="2" key="1">
    <citation type="submission" date="2021-08" db="EMBL/GenBank/DDBJ databases">
        <title>Comparative analyses of Brucepasteria parasyntrophica and Teretinema zuelzerae.</title>
        <authorList>
            <person name="Song Y."/>
            <person name="Brune A."/>
        </authorList>
    </citation>
    <scope>NUCLEOTIDE SEQUENCE</scope>
    <source>
        <strain evidence="2">DSM 1903</strain>
    </source>
</reference>
<evidence type="ECO:0000259" key="1">
    <source>
        <dbReference type="Pfam" id="PF01368"/>
    </source>
</evidence>
<accession>A0AAE3EK27</accession>
<dbReference type="PANTHER" id="PTHR47618">
    <property type="entry name" value="BIFUNCTIONAL OLIGORIBONUCLEASE AND PAP PHOSPHATASE NRNA"/>
    <property type="match status" value="1"/>
</dbReference>
<proteinExistence type="predicted"/>
<protein>
    <submittedName>
        <fullName evidence="2">DHH family phosphoesterase</fullName>
    </submittedName>
</protein>
<gene>
    <name evidence="2" type="ORF">K7J14_11390</name>
</gene>
<dbReference type="Proteomes" id="UP001198163">
    <property type="component" value="Unassembled WGS sequence"/>
</dbReference>
<dbReference type="Pfam" id="PF01368">
    <property type="entry name" value="DHH"/>
    <property type="match status" value="1"/>
</dbReference>
<dbReference type="InterPro" id="IPR038763">
    <property type="entry name" value="DHH_sf"/>
</dbReference>
<dbReference type="AlphaFoldDB" id="A0AAE3EK27"/>
<organism evidence="2 3">
    <name type="scientific">Teretinema zuelzerae</name>
    <dbReference type="NCBI Taxonomy" id="156"/>
    <lineage>
        <taxon>Bacteria</taxon>
        <taxon>Pseudomonadati</taxon>
        <taxon>Spirochaetota</taxon>
        <taxon>Spirochaetia</taxon>
        <taxon>Spirochaetales</taxon>
        <taxon>Treponemataceae</taxon>
        <taxon>Teretinema</taxon>
    </lineage>
</organism>
<feature type="domain" description="DDH" evidence="1">
    <location>
        <begin position="39"/>
        <end position="182"/>
    </location>
</feature>
<dbReference type="Gene3D" id="3.90.1640.10">
    <property type="entry name" value="inorganic pyrophosphatase (n-terminal core)"/>
    <property type="match status" value="1"/>
</dbReference>
<comment type="caution">
    <text evidence="2">The sequence shown here is derived from an EMBL/GenBank/DDBJ whole genome shotgun (WGS) entry which is preliminary data.</text>
</comment>
<dbReference type="InterPro" id="IPR001667">
    <property type="entry name" value="DDH_dom"/>
</dbReference>
<sequence>MTDTHPLSGTAKIGFASIAEKNRTIDRILAVLGEKNGFLLLGHELPDEDCISSLVSMALVIKKFHKNVSVCITDKIPDQLSYLVNICEYNQITLLRECDSLEHRPEAIIVLDTPKPDMIAAPPCAKKLIEDRAVRVIELDHHLSADAACTGDPGYCLVARATSTCELIALLCYKLSCKPELLEKHKIDELYSRNLVLSLLTGMIGDTRLGLTLKKNRDIFFYKHFTHRFSGILQSTVRKNSGNYSSMTDIFDTLQSLSPVELDLYRELLERAHYFGRTGYMVIPEEETAKYMAGVEYPTFVKVIKAVTDFLSEKSGTLGLTVYYDPPEVSDLIQFRVRISRRVTDIDLRKLLMDFSITDGGGHPGAIGFRFPRSQLPSLTDYLVTLLEKLETV</sequence>
<dbReference type="InterPro" id="IPR051319">
    <property type="entry name" value="Oligoribo/pAp-PDE_c-di-AMP_PDE"/>
</dbReference>
<dbReference type="EMBL" id="JAINWA010000003">
    <property type="protein sequence ID" value="MCD1655296.1"/>
    <property type="molecule type" value="Genomic_DNA"/>
</dbReference>